<dbReference type="InterPro" id="IPR007588">
    <property type="entry name" value="Znf_FLYWCH"/>
</dbReference>
<dbReference type="AlphaFoldDB" id="A0A336LHW6"/>
<dbReference type="EMBL" id="UFQT01000013">
    <property type="protein sequence ID" value="SSX17634.1"/>
    <property type="molecule type" value="Genomic_DNA"/>
</dbReference>
<dbReference type="GO" id="GO:0008270">
    <property type="term" value="F:zinc ion binding"/>
    <property type="evidence" value="ECO:0007669"/>
    <property type="project" value="UniProtKB-KW"/>
</dbReference>
<accession>A0A336LHW6</accession>
<proteinExistence type="predicted"/>
<dbReference type="Pfam" id="PF04500">
    <property type="entry name" value="FLYWCH"/>
    <property type="match status" value="5"/>
</dbReference>
<reference evidence="5" key="1">
    <citation type="submission" date="2018-07" db="EMBL/GenBank/DDBJ databases">
        <authorList>
            <person name="Quirk P.G."/>
            <person name="Krulwich T.A."/>
        </authorList>
    </citation>
    <scope>NUCLEOTIDE SEQUENCE</scope>
</reference>
<evidence type="ECO:0000256" key="1">
    <source>
        <dbReference type="ARBA" id="ARBA00022723"/>
    </source>
</evidence>
<feature type="domain" description="FLYWCH-type" evidence="4">
    <location>
        <begin position="299"/>
        <end position="357"/>
    </location>
</feature>
<sequence length="562" mass="64951">MYDKTKSTLISETMYDQDLKDLYGIFQFERSQRGKPILLYDNFRFRKERSVNNIIRWRCVTKNCKDSQNKAKIISVKSLPLGATISIPYIYSTSEDIISETQSQSPRTLKKAKILTNDNIKTVEFKQKSMRKKQSESDLIALHKGCNIKVSKTKLLEIYTPHPALYTIRLAQIVFGKETLSAVSKESVGRAIDLLDQDILNSLVELEVSYTLMKINEDSYEVHKGTSGLFEFDGYSYTLEKTKGQVSYYKCASYYKNKCMGRLMKHGDGFGGLCKKQGLHNHPPLVKDKNDKKLDFQLIRSKYNTLQLKYEGHLFNQHVKRDGIIYYRCTQYAPLRCRARVTLKNNTLIHSIHEHNHHIIDKQRKYGSLKALKAKTQTSYEENAQKIEITDFEFIVGRRGSRILSVNGCRYTKNRINTAGTKTYWICSGKHIHNCNARVVSYESNGIARIINMSGEHTHSIGSNQRIRYHFITGQRGSIILVDIAGYKYVRNRVSKNMTKKYWICAKKGSYFCNARAVTIMRDGIEHLLQITGAHDHTMKKSENRKIDVVKDEPKEETQDYK</sequence>
<keyword evidence="1" id="KW-0479">Metal-binding</keyword>
<keyword evidence="3" id="KW-0862">Zinc</keyword>
<evidence type="ECO:0000256" key="3">
    <source>
        <dbReference type="ARBA" id="ARBA00022833"/>
    </source>
</evidence>
<dbReference type="VEuPathDB" id="VectorBase:CSON002390"/>
<dbReference type="Gene3D" id="2.20.25.240">
    <property type="match status" value="5"/>
</dbReference>
<gene>
    <name evidence="5" type="primary">CSON002390</name>
</gene>
<keyword evidence="2" id="KW-0863">Zinc-finger</keyword>
<feature type="domain" description="FLYWCH-type" evidence="4">
    <location>
        <begin position="28"/>
        <end position="64"/>
    </location>
</feature>
<name>A0A336LHW6_CULSO</name>
<protein>
    <submittedName>
        <fullName evidence="5">CSON002390 protein</fullName>
    </submittedName>
</protein>
<evidence type="ECO:0000313" key="5">
    <source>
        <dbReference type="EMBL" id="SSX17634.1"/>
    </source>
</evidence>
<feature type="domain" description="FLYWCH-type" evidence="4">
    <location>
        <begin position="471"/>
        <end position="537"/>
    </location>
</feature>
<evidence type="ECO:0000256" key="2">
    <source>
        <dbReference type="ARBA" id="ARBA00022771"/>
    </source>
</evidence>
<feature type="domain" description="FLYWCH-type" evidence="4">
    <location>
        <begin position="394"/>
        <end position="459"/>
    </location>
</feature>
<organism evidence="5">
    <name type="scientific">Culicoides sonorensis</name>
    <name type="common">Biting midge</name>
    <dbReference type="NCBI Taxonomy" id="179676"/>
    <lineage>
        <taxon>Eukaryota</taxon>
        <taxon>Metazoa</taxon>
        <taxon>Ecdysozoa</taxon>
        <taxon>Arthropoda</taxon>
        <taxon>Hexapoda</taxon>
        <taxon>Insecta</taxon>
        <taxon>Pterygota</taxon>
        <taxon>Neoptera</taxon>
        <taxon>Endopterygota</taxon>
        <taxon>Diptera</taxon>
        <taxon>Nematocera</taxon>
        <taxon>Chironomoidea</taxon>
        <taxon>Ceratopogonidae</taxon>
        <taxon>Ceratopogoninae</taxon>
        <taxon>Culicoides</taxon>
        <taxon>Monoculicoides</taxon>
    </lineage>
</organism>
<evidence type="ECO:0000259" key="4">
    <source>
        <dbReference type="Pfam" id="PF04500"/>
    </source>
</evidence>
<feature type="domain" description="FLYWCH-type" evidence="4">
    <location>
        <begin position="232"/>
        <end position="282"/>
    </location>
</feature>